<dbReference type="PANTHER" id="PTHR38009:SF1">
    <property type="entry name" value="CONSERVED HYPOTHETICAL PHAGE TAIL PROTEIN"/>
    <property type="match status" value="1"/>
</dbReference>
<keyword evidence="2" id="KW-1185">Reference proteome</keyword>
<dbReference type="PANTHER" id="PTHR38009">
    <property type="entry name" value="CONSERVED HYPOTHETICAL PHAGE TAIL PROTEIN"/>
    <property type="match status" value="1"/>
</dbReference>
<organism evidence="1 2">
    <name type="scientific">Streptosporangium nondiastaticum</name>
    <dbReference type="NCBI Taxonomy" id="35764"/>
    <lineage>
        <taxon>Bacteria</taxon>
        <taxon>Bacillati</taxon>
        <taxon>Actinomycetota</taxon>
        <taxon>Actinomycetes</taxon>
        <taxon>Streptosporangiales</taxon>
        <taxon>Streptosporangiaceae</taxon>
        <taxon>Streptosporangium</taxon>
    </lineage>
</organism>
<protein>
    <submittedName>
        <fullName evidence="1">Phage tail protein</fullName>
    </submittedName>
</protein>
<dbReference type="InterPro" id="IPR010667">
    <property type="entry name" value="Phage_T4_Gp19"/>
</dbReference>
<dbReference type="AlphaFoldDB" id="A0A9X7JTC8"/>
<name>A0A9X7JTC8_9ACTN</name>
<dbReference type="InterPro" id="IPR011747">
    <property type="entry name" value="CHP02241"/>
</dbReference>
<dbReference type="EMBL" id="PXWG01000009">
    <property type="protein sequence ID" value="PSJ29553.1"/>
    <property type="molecule type" value="Genomic_DNA"/>
</dbReference>
<dbReference type="OrthoDB" id="9790161at2"/>
<evidence type="ECO:0000313" key="2">
    <source>
        <dbReference type="Proteomes" id="UP000242427"/>
    </source>
</evidence>
<gene>
    <name evidence="1" type="ORF">B7P34_06710</name>
</gene>
<accession>A0A9X7JTC8</accession>
<dbReference type="Proteomes" id="UP000242427">
    <property type="component" value="Unassembled WGS sequence"/>
</dbReference>
<evidence type="ECO:0000313" key="1">
    <source>
        <dbReference type="EMBL" id="PSJ29553.1"/>
    </source>
</evidence>
<reference evidence="1 2" key="1">
    <citation type="submission" date="2018-03" db="EMBL/GenBank/DDBJ databases">
        <title>Chitinolytic properties of Streptosporangium nondiastaticum TBG75A20.</title>
        <authorList>
            <person name="Gayathri V."/>
            <person name="Shiburaj S."/>
        </authorList>
    </citation>
    <scope>NUCLEOTIDE SEQUENCE [LARGE SCALE GENOMIC DNA]</scope>
    <source>
        <strain evidence="1 2">TBG75A20</strain>
    </source>
</reference>
<dbReference type="RefSeq" id="WP_106674869.1">
    <property type="nucleotide sequence ID" value="NZ_PXWG01000009.1"/>
</dbReference>
<dbReference type="GO" id="GO:0005198">
    <property type="term" value="F:structural molecule activity"/>
    <property type="evidence" value="ECO:0007669"/>
    <property type="project" value="InterPro"/>
</dbReference>
<dbReference type="NCBIfam" id="TIGR02241">
    <property type="entry name" value="conserved hypothetical phage tail region protein"/>
    <property type="match status" value="1"/>
</dbReference>
<dbReference type="Pfam" id="PF06841">
    <property type="entry name" value="Phage_T4_gp19"/>
    <property type="match status" value="1"/>
</dbReference>
<proteinExistence type="predicted"/>
<comment type="caution">
    <text evidence="1">The sequence shown here is derived from an EMBL/GenBank/DDBJ whole genome shotgun (WGS) entry which is preliminary data.</text>
</comment>
<sequence length="146" mass="15515">MGVGDAISTDVFAVDLGKLRVATYQGLSGLSFGSDAIEVKSVTPDGHLLTRKNPVAEVLPHITLTRPMDQNPAWIDWVKQTAAGQGGDSAPTNISISLLDGNKAPVRRVNLINAWASSWSGPTLQAGNTDPAIEKVTITYEDMTIE</sequence>